<feature type="domain" description="EGF-like" evidence="18">
    <location>
        <begin position="536"/>
        <end position="568"/>
    </location>
</feature>
<keyword evidence="12 15" id="KW-1015">Disulfide bond</keyword>
<dbReference type="GO" id="GO:0048666">
    <property type="term" value="P:neuron development"/>
    <property type="evidence" value="ECO:0007669"/>
    <property type="project" value="TreeGrafter"/>
</dbReference>
<dbReference type="Pfam" id="PF23093">
    <property type="entry name" value="GBD_Tenm3"/>
    <property type="match status" value="1"/>
</dbReference>
<evidence type="ECO:0000256" key="7">
    <source>
        <dbReference type="ARBA" id="ARBA00022536"/>
    </source>
</evidence>
<feature type="disulfide bond" evidence="15">
    <location>
        <begin position="725"/>
        <end position="734"/>
    </location>
</feature>
<dbReference type="Gene3D" id="2.10.25.10">
    <property type="entry name" value="Laminin"/>
    <property type="match status" value="7"/>
</dbReference>
<dbReference type="PANTHER" id="PTHR11219:SF7">
    <property type="entry name" value="TENEURIN-1"/>
    <property type="match status" value="1"/>
</dbReference>
<dbReference type="FunFam" id="2.120.10.30:FF:000006">
    <property type="entry name" value="Teneurin transmembrane protein 4"/>
    <property type="match status" value="1"/>
</dbReference>
<dbReference type="GO" id="GO:0007157">
    <property type="term" value="P:heterophilic cell-cell adhesion via plasma membrane cell adhesion molecules"/>
    <property type="evidence" value="ECO:0007669"/>
    <property type="project" value="TreeGrafter"/>
</dbReference>
<sequence>MMISICVSLLLLLDLDFCKAGQMRSPEYHIHQQQQQQQHQEEEEEALCSGPATHTHSRYSLGVGSDVDTEPEVDPSPAHGLQHMWMRGLKSEQSSCLTSRANSCNNNKLSTNTPLLFVIYGTALLIKLCLFLPCPSPRLLLCFFLSLCAELPSSPGGQFTFRPLPPPPPPPHACTCARPAPYTQVSLQRKTMPTRCQASQGSQGADTGSSTDQAQLHNSWVLNSNIPLETRHFLFKQGSGSSALLSGTGQGYPLTSGTVYSPPPRPLPRSSVTRPLFTFNKPHRCCNWKCTALSASLLTLTLALLLTYVIAVHLLGLTWHLRHGESQLYENGLSSVDHQQDDRSKTRPTKKWVRGRAIDRGELDIGTQQSQAIPPGLFWRFHLTVHHPTYIKFNLSLSHNALLGVYGRRNIPPTHTQVKEAPVVASPKGLLLSGLQETGFIEYMDPGTWHLALYNDGRNLEQVLLHSTPIDSMDGCSTDCNGNGECVAGHCHCFAGFLGPDCAKDSCPVLCSGNGVYEKGRCVCLAGWKGAECNVEEGHCIDPTCSNHGSCIQGICICSPAYKGVNCEQVDCIDPQCGGHGVCVRGECVCSAGWAGVSCDDPLPACQEQCSGHGTYLPESDTCACQPNWTGPDCYTELCPVPCGSHGVCSEGRCQCGEGWIGAACDQRACHPRCEEHGQCHDGTCICQPGWEGEHCNIGELYGCPGLCSGHGRCTLEQSGWRCVCQAGWSGPGCSVVMETDCSDGTDNDGDGLMDCVDPDCCEQLSCSSDPLCHGSADPLALLQQSPLPPTAPPSPTNTHTHSFYHRIRFLLGKAATHTLPGDVPFDTSRVAVIRGSVVLQDGSPLVGVNITFPQHPEYGYTISRQDGSFDLVTLGAMSMTLMFQRPPFLPQTRTIWTPNNNFLVLDQVTMSREETQPPKCDIRSVLSPYPLVLPYPLPRYTGACAEKGPAVPELQAVQEEVSIPGAFLKLSYLSTRAAGYLSLLRILLTPPSPLSPISLLGGLSKVHVRASVQGRLYQRWYPAGPGLVHRLVWNKTDVYGQEVWGLTYATVSVGYEYESCPGVILWERRTALMQGFELVPSNLGGWSVDKHHALNIRSGILHKGNGENVFLSQQPPVISTVMGNGFYRSVPCGPSCSGAARDMMLFAPVALASGPDGSLYVGDFNFIRRVHPDGYTRTILELKNRDTRHSTSPAHKYYLAMDPMGEVLYVSDTSSRRVYRVRNLGQPKDPSRNLEVVAGTGEQCLPFDQSHCGEGRKATESALNNPRGIAVDKRGLVYFVDGTTIQKINERGLLSTMIGSNGLMSTQPLSCDARMDISQVRLEWPTDLAINPLDNSLYILDNNIVLQVSENLQVRIVAGRPIHCQVPGIDHHLVRWAAVRATLEAAKAIALSHLGTLYIAETDERRINRIQQVSTNGEISVISGAPTDCDCKIDPNCDCFSGDGGYARDARLKAPSSIAVAPNGTLYIADLGNIRIRAVSPNQPQPSPVGLVEISSPLDQELYLFSQNGSHMYTKHLITGHYLYNFSYGTDGQLSGLTSRDGHGLQVRRDAHGVPLWLALPGGQVYWLSLSNSGTLRKVSAQGHDIAHITYHGNTGLLATKSDENSWTTVYEYNGEGRVTNITLPTGEVSGFHGNLERWSRVEVEASNRENFVTSTNLSASDTIYTFKQDHAQSSYRVSADGSFLVTLASGMELSLITEPLLPGGAGGGVSPTASRCNISLPGDHAPSLIEWRQRKEQSKTNYSTYERRLRAHNRNLLSIDFDQSTRVGKIYDDHRKFTLHIQYDSLGRPVVWSPSSKYTEVNISYSGGGLLSSIHRGDWSERLEYENDRVVSRAWVNGKIWSYTYADKSIMLLLHSQRRYVFEYDQTDRLVAVTMPSMVKHTLQSLLSIGYYRNIYTPPDSQSSFMQDYKYYRLLVLSVVYDSTLVTFTYDEASGTVKTIHLTHNGFISSIRYRQTGPLTSRQIFRFSEEHLVNARFDYSYNNFRVTSMQAVINETPLPIDLYRYVDVSGRVEQFGKFSVIFYDLNQVITTHLMKHTKVFNSYGQVVEVQYEILKSIAYWMTIQYDSAGRTTTCDIRVGVDNNVTRYTYEYDADSQLQSASVNERPQWRYSYDLNGNINLLSHGTSARLTPLRYDQRDRITHLGELQYSVDDDGFLRQRANDLFDYNSNGLLTRVYNRVTERTVWYRYDGLGRRVATKSSQGEQLQFFYADLSHPTRASHLYNHSSNLITSLYYDLQGHLIAMELSSGEEYYVACDSVGSPRAVFSSKGRLVKEILYTPYGEVYQDTNPDFQLVIGFHGGLYDPLTRLVHLGRRDYDTLAGRWTSPNHELWGELSKEPKPFNVYAFKNNCPDSHASDQLVFLTQVAVWLQLFGFQLHNVVPGFPKPEVETIVRLINYENGRYFISLERLPLVSDPVGSTCHRPTRPPPFSSRPSLLGPSIRFAVSHGRVSAEVIGVASEDSRRVAAILNGAVHLSGLSFTVHGCDTHHFLQTRPIEEDLTLGLGVGGRVLESGVNVSVSQMSAMVNGRTRRFADITLQQGALCLCVRYGGSEEEEMARVREEARKRAVEGAWEKERKRVEVGDVGSRAWSEVEKQQLLSGGLVQGYDGYYSLPIEQQPELSDCPSNIHFMTLSEVGGR</sequence>
<reference evidence="20" key="1">
    <citation type="submission" date="2025-08" db="UniProtKB">
        <authorList>
            <consortium name="Ensembl"/>
        </authorList>
    </citation>
    <scope>IDENTIFICATION</scope>
</reference>
<dbReference type="GO" id="GO:0042803">
    <property type="term" value="F:protein homodimerization activity"/>
    <property type="evidence" value="ECO:0007669"/>
    <property type="project" value="TreeGrafter"/>
</dbReference>
<dbReference type="Pfam" id="PF23538">
    <property type="entry name" value="Teneurin_ABD"/>
    <property type="match status" value="1"/>
</dbReference>
<dbReference type="InterPro" id="IPR057629">
    <property type="entry name" value="Teneurin1-4_GBD"/>
</dbReference>
<dbReference type="Proteomes" id="UP000694568">
    <property type="component" value="Unplaced"/>
</dbReference>
<keyword evidence="7 15" id="KW-0245">EGF-like domain</keyword>
<evidence type="ECO:0000256" key="9">
    <source>
        <dbReference type="ARBA" id="ARBA00022737"/>
    </source>
</evidence>
<feature type="disulfide bond" evidence="15">
    <location>
        <begin position="704"/>
        <end position="714"/>
    </location>
</feature>
<feature type="domain" description="EGF-like" evidence="18">
    <location>
        <begin position="602"/>
        <end position="635"/>
    </location>
</feature>
<dbReference type="CDD" id="cd00054">
    <property type="entry name" value="EGF_CA"/>
    <property type="match status" value="1"/>
</dbReference>
<dbReference type="FunFam" id="2.10.25.10:FF:000021">
    <property type="entry name" value="Teneurin transmembrane protein 2"/>
    <property type="match status" value="2"/>
</dbReference>
<protein>
    <submittedName>
        <fullName evidence="20">Teneurin transmembrane protein 1</fullName>
    </submittedName>
</protein>
<reference evidence="20" key="2">
    <citation type="submission" date="2025-09" db="UniProtKB">
        <authorList>
            <consortium name="Ensembl"/>
        </authorList>
    </citation>
    <scope>IDENTIFICATION</scope>
</reference>
<comment type="similarity">
    <text evidence="4">Belongs to the tenascin family. Teneurin subfamily.</text>
</comment>
<evidence type="ECO:0000256" key="11">
    <source>
        <dbReference type="ARBA" id="ARBA00023136"/>
    </source>
</evidence>
<dbReference type="InterPro" id="IPR028916">
    <property type="entry name" value="Tox-GHH_dom"/>
</dbReference>
<evidence type="ECO:0000256" key="15">
    <source>
        <dbReference type="PROSITE-ProRule" id="PRU00076"/>
    </source>
</evidence>
<evidence type="ECO:0000259" key="18">
    <source>
        <dbReference type="PROSITE" id="PS50026"/>
    </source>
</evidence>
<keyword evidence="17" id="KW-0732">Signal</keyword>
<dbReference type="SUPFAM" id="SSF49464">
    <property type="entry name" value="Carboxypeptidase regulatory domain-like"/>
    <property type="match status" value="1"/>
</dbReference>
<dbReference type="GO" id="GO:0007165">
    <property type="term" value="P:signal transduction"/>
    <property type="evidence" value="ECO:0007669"/>
    <property type="project" value="InterPro"/>
</dbReference>
<keyword evidence="8" id="KW-0812">Transmembrane</keyword>
<keyword evidence="21" id="KW-1185">Reference proteome</keyword>
<dbReference type="Pfam" id="PF24329">
    <property type="entry name" value="FN-plug_TEN1-4"/>
    <property type="match status" value="1"/>
</dbReference>
<dbReference type="Pfam" id="PF06484">
    <property type="entry name" value="Ten_N"/>
    <property type="match status" value="2"/>
</dbReference>
<keyword evidence="14" id="KW-0539">Nucleus</keyword>
<dbReference type="InterPro" id="IPR008969">
    <property type="entry name" value="CarboxyPept-like_regulatory"/>
</dbReference>
<dbReference type="InterPro" id="IPR006530">
    <property type="entry name" value="YD"/>
</dbReference>
<feature type="domain" description="Teneurin N-terminal" evidence="19">
    <location>
        <begin position="59"/>
        <end position="290"/>
    </location>
</feature>
<evidence type="ECO:0000256" key="17">
    <source>
        <dbReference type="SAM" id="SignalP"/>
    </source>
</evidence>
<dbReference type="Gene3D" id="2.120.10.30">
    <property type="entry name" value="TolB, C-terminal domain"/>
    <property type="match status" value="2"/>
</dbReference>
<dbReference type="Pfam" id="PF25023">
    <property type="entry name" value="TEN_YD-shell"/>
    <property type="match status" value="2"/>
</dbReference>
<evidence type="ECO:0000313" key="20">
    <source>
        <dbReference type="Ensembl" id="ENSSLUP00000058551.1"/>
    </source>
</evidence>
<dbReference type="Pfam" id="PF25020">
    <property type="entry name" value="TTR_TEN1-4"/>
    <property type="match status" value="1"/>
</dbReference>
<dbReference type="InterPro" id="IPR000742">
    <property type="entry name" value="EGF"/>
</dbReference>
<feature type="domain" description="EGF-like" evidence="18">
    <location>
        <begin position="700"/>
        <end position="735"/>
    </location>
</feature>
<dbReference type="InterPro" id="IPR056820">
    <property type="entry name" value="TEN_TTR-like"/>
</dbReference>
<keyword evidence="11" id="KW-0472">Membrane</keyword>
<name>A0A8D0ASQ3_SANLU</name>
<feature type="chain" id="PRO_5034166065" evidence="17">
    <location>
        <begin position="21"/>
        <end position="2640"/>
    </location>
</feature>
<feature type="disulfide bond" evidence="15">
    <location>
        <begin position="625"/>
        <end position="634"/>
    </location>
</feature>
<dbReference type="GO" id="GO:0043005">
    <property type="term" value="C:neuron projection"/>
    <property type="evidence" value="ECO:0007669"/>
    <property type="project" value="TreeGrafter"/>
</dbReference>
<dbReference type="GO" id="GO:0050839">
    <property type="term" value="F:cell adhesion molecule binding"/>
    <property type="evidence" value="ECO:0007669"/>
    <property type="project" value="TreeGrafter"/>
</dbReference>
<dbReference type="FunFam" id="2.120.10.30:FF:000005">
    <property type="entry name" value="Teneurin transmembrane protein 4"/>
    <property type="match status" value="1"/>
</dbReference>
<dbReference type="GO" id="GO:0005886">
    <property type="term" value="C:plasma membrane"/>
    <property type="evidence" value="ECO:0007669"/>
    <property type="project" value="UniProtKB-SubCell"/>
</dbReference>
<dbReference type="SUPFAM" id="SSF82171">
    <property type="entry name" value="DPP6 N-terminal domain-like"/>
    <property type="match status" value="1"/>
</dbReference>
<dbReference type="FunFam" id="2.10.25.10:FF:000016">
    <property type="entry name" value="Teneurin transmembrane protein 2"/>
    <property type="match status" value="1"/>
</dbReference>
<evidence type="ECO:0000256" key="10">
    <source>
        <dbReference type="ARBA" id="ARBA00022989"/>
    </source>
</evidence>
<dbReference type="PROSITE" id="PS01186">
    <property type="entry name" value="EGF_2"/>
    <property type="match status" value="3"/>
</dbReference>
<dbReference type="InterPro" id="IPR011042">
    <property type="entry name" value="6-blade_b-propeller_TolB-like"/>
</dbReference>
<dbReference type="PROSITE" id="PS00022">
    <property type="entry name" value="EGF_1"/>
    <property type="match status" value="5"/>
</dbReference>
<feature type="disulfide bond" evidence="15">
    <location>
        <begin position="558"/>
        <end position="567"/>
    </location>
</feature>
<evidence type="ECO:0000256" key="4">
    <source>
        <dbReference type="ARBA" id="ARBA00009385"/>
    </source>
</evidence>
<dbReference type="PANTHER" id="PTHR11219">
    <property type="entry name" value="TENEURIN AND N-ACETYLGLUCOSAMINE-1-PHOSPHODIESTER ALPHA-N-ACETYLGLUCOSAMINIDASE"/>
    <property type="match status" value="1"/>
</dbReference>
<feature type="disulfide bond" evidence="15">
    <location>
        <begin position="670"/>
        <end position="680"/>
    </location>
</feature>
<evidence type="ECO:0000256" key="8">
    <source>
        <dbReference type="ARBA" id="ARBA00022692"/>
    </source>
</evidence>
<dbReference type="InterPro" id="IPR056823">
    <property type="entry name" value="TEN-like_YD-shell"/>
</dbReference>
<dbReference type="FunFam" id="2.10.25.10:FF:000013">
    <property type="entry name" value="Teneurin transmembrane protein 4"/>
    <property type="match status" value="1"/>
</dbReference>
<feature type="signal peptide" evidence="17">
    <location>
        <begin position="1"/>
        <end position="20"/>
    </location>
</feature>
<evidence type="ECO:0000256" key="6">
    <source>
        <dbReference type="ARBA" id="ARBA00022490"/>
    </source>
</evidence>
<dbReference type="Pfam" id="PF25024">
    <property type="entry name" value="EGF_TEN"/>
    <property type="match status" value="1"/>
</dbReference>
<keyword evidence="10" id="KW-1133">Transmembrane helix</keyword>
<feature type="disulfide bond" evidence="15">
    <location>
        <begin position="687"/>
        <end position="696"/>
    </location>
</feature>
<dbReference type="Pfam" id="PF15636">
    <property type="entry name" value="Tox-GHH"/>
    <property type="match status" value="1"/>
</dbReference>
<dbReference type="SUPFAM" id="SSF63825">
    <property type="entry name" value="YWTD domain"/>
    <property type="match status" value="1"/>
</dbReference>
<evidence type="ECO:0000256" key="16">
    <source>
        <dbReference type="SAM" id="MobiDB-lite"/>
    </source>
</evidence>
<dbReference type="GO" id="GO:0046982">
    <property type="term" value="F:protein heterodimerization activity"/>
    <property type="evidence" value="ECO:0007669"/>
    <property type="project" value="TreeGrafter"/>
</dbReference>
<evidence type="ECO:0000256" key="1">
    <source>
        <dbReference type="ARBA" id="ARBA00004123"/>
    </source>
</evidence>
<dbReference type="Pfam" id="PF25021">
    <property type="entry name" value="TEN_NHL"/>
    <property type="match status" value="1"/>
</dbReference>
<dbReference type="PROSITE" id="PS51361">
    <property type="entry name" value="TENEURIN_N"/>
    <property type="match status" value="1"/>
</dbReference>
<keyword evidence="5" id="KW-1003">Cell membrane</keyword>
<dbReference type="Ensembl" id="ENSSLUT00000060235.1">
    <property type="protein sequence ID" value="ENSSLUP00000058551.1"/>
    <property type="gene ID" value="ENSSLUG00000025030.1"/>
</dbReference>
<feature type="domain" description="EGF-like" evidence="18">
    <location>
        <begin position="666"/>
        <end position="697"/>
    </location>
</feature>
<dbReference type="GO" id="GO:0005634">
    <property type="term" value="C:nucleus"/>
    <property type="evidence" value="ECO:0007669"/>
    <property type="project" value="UniProtKB-SubCell"/>
</dbReference>
<evidence type="ECO:0000256" key="2">
    <source>
        <dbReference type="ARBA" id="ARBA00004162"/>
    </source>
</evidence>
<keyword evidence="6" id="KW-0963">Cytoplasm</keyword>
<gene>
    <name evidence="20" type="primary">tenm1</name>
</gene>
<evidence type="ECO:0000256" key="14">
    <source>
        <dbReference type="ARBA" id="ARBA00023242"/>
    </source>
</evidence>
<comment type="caution">
    <text evidence="15">Lacks conserved residue(s) required for the propagation of feature annotation.</text>
</comment>
<dbReference type="SMART" id="SM00181">
    <property type="entry name" value="EGF"/>
    <property type="match status" value="8"/>
</dbReference>
<dbReference type="Gene3D" id="2.180.10.10">
    <property type="entry name" value="RHS repeat-associated core"/>
    <property type="match status" value="1"/>
</dbReference>
<dbReference type="GO" id="GO:0005737">
    <property type="term" value="C:cytoplasm"/>
    <property type="evidence" value="ECO:0007669"/>
    <property type="project" value="UniProtKB-SubCell"/>
</dbReference>
<evidence type="ECO:0000259" key="19">
    <source>
        <dbReference type="PROSITE" id="PS51361"/>
    </source>
</evidence>
<dbReference type="GeneTree" id="ENSGT01030000234566"/>
<evidence type="ECO:0000256" key="5">
    <source>
        <dbReference type="ARBA" id="ARBA00022475"/>
    </source>
</evidence>
<evidence type="ECO:0000313" key="21">
    <source>
        <dbReference type="Proteomes" id="UP000694568"/>
    </source>
</evidence>
<feature type="region of interest" description="Disordered" evidence="16">
    <location>
        <begin position="193"/>
        <end position="212"/>
    </location>
</feature>
<evidence type="ECO:0000256" key="12">
    <source>
        <dbReference type="ARBA" id="ARBA00023157"/>
    </source>
</evidence>
<accession>A0A8D0ASQ3</accession>
<dbReference type="InterPro" id="IPR057627">
    <property type="entry name" value="FN-plug_TEN1-4"/>
</dbReference>
<keyword evidence="9" id="KW-0677">Repeat</keyword>
<evidence type="ECO:0000256" key="3">
    <source>
        <dbReference type="ARBA" id="ARBA00004496"/>
    </source>
</evidence>
<dbReference type="CDD" id="cd00055">
    <property type="entry name" value="EGF_Lam"/>
    <property type="match status" value="1"/>
</dbReference>
<dbReference type="InterPro" id="IPR002049">
    <property type="entry name" value="LE_dom"/>
</dbReference>
<dbReference type="InterPro" id="IPR009471">
    <property type="entry name" value="Ten_N"/>
</dbReference>
<proteinExistence type="inferred from homology"/>
<dbReference type="InterPro" id="IPR051216">
    <property type="entry name" value="Teneurin"/>
</dbReference>
<dbReference type="InterPro" id="IPR056822">
    <property type="entry name" value="TEN_NHL"/>
</dbReference>
<keyword evidence="13" id="KW-0325">Glycoprotein</keyword>
<dbReference type="PROSITE" id="PS50026">
    <property type="entry name" value="EGF_3"/>
    <property type="match status" value="4"/>
</dbReference>
<evidence type="ECO:0000256" key="13">
    <source>
        <dbReference type="ARBA" id="ARBA00023180"/>
    </source>
</evidence>
<feature type="region of interest" description="Disordered" evidence="16">
    <location>
        <begin position="29"/>
        <end position="80"/>
    </location>
</feature>
<dbReference type="NCBIfam" id="TIGR01643">
    <property type="entry name" value="YD_repeat_2x"/>
    <property type="match status" value="1"/>
</dbReference>
<organism evidence="20 21">
    <name type="scientific">Sander lucioperca</name>
    <name type="common">Pike-perch</name>
    <name type="synonym">Perca lucioperca</name>
    <dbReference type="NCBI Taxonomy" id="283035"/>
    <lineage>
        <taxon>Eukaryota</taxon>
        <taxon>Metazoa</taxon>
        <taxon>Chordata</taxon>
        <taxon>Craniata</taxon>
        <taxon>Vertebrata</taxon>
        <taxon>Euteleostomi</taxon>
        <taxon>Actinopterygii</taxon>
        <taxon>Neopterygii</taxon>
        <taxon>Teleostei</taxon>
        <taxon>Neoteleostei</taxon>
        <taxon>Acanthomorphata</taxon>
        <taxon>Eupercaria</taxon>
        <taxon>Perciformes</taxon>
        <taxon>Percoidei</taxon>
        <taxon>Percidae</taxon>
        <taxon>Luciopercinae</taxon>
        <taxon>Sander</taxon>
    </lineage>
</organism>
<comment type="subcellular location">
    <subcellularLocation>
        <location evidence="2">Cell membrane</location>
        <topology evidence="2">Single-pass membrane protein</topology>
    </subcellularLocation>
    <subcellularLocation>
        <location evidence="3">Cytoplasm</location>
    </subcellularLocation>
    <subcellularLocation>
        <location evidence="1">Nucleus</location>
    </subcellularLocation>
</comment>